<accession>A0AAV5VZX2</accession>
<dbReference type="Proteomes" id="UP001432322">
    <property type="component" value="Unassembled WGS sequence"/>
</dbReference>
<feature type="region of interest" description="Disordered" evidence="1">
    <location>
        <begin position="399"/>
        <end position="442"/>
    </location>
</feature>
<dbReference type="EMBL" id="BTSY01000004">
    <property type="protein sequence ID" value="GMT24948.1"/>
    <property type="molecule type" value="Genomic_DNA"/>
</dbReference>
<organism evidence="2 3">
    <name type="scientific">Pristionchus fissidentatus</name>
    <dbReference type="NCBI Taxonomy" id="1538716"/>
    <lineage>
        <taxon>Eukaryota</taxon>
        <taxon>Metazoa</taxon>
        <taxon>Ecdysozoa</taxon>
        <taxon>Nematoda</taxon>
        <taxon>Chromadorea</taxon>
        <taxon>Rhabditida</taxon>
        <taxon>Rhabditina</taxon>
        <taxon>Diplogasteromorpha</taxon>
        <taxon>Diplogasteroidea</taxon>
        <taxon>Neodiplogasteridae</taxon>
        <taxon>Pristionchus</taxon>
    </lineage>
</organism>
<proteinExistence type="predicted"/>
<comment type="caution">
    <text evidence="2">The sequence shown here is derived from an EMBL/GenBank/DDBJ whole genome shotgun (WGS) entry which is preliminary data.</text>
</comment>
<feature type="non-terminal residue" evidence="2">
    <location>
        <position position="442"/>
    </location>
</feature>
<evidence type="ECO:0000313" key="2">
    <source>
        <dbReference type="EMBL" id="GMT24948.1"/>
    </source>
</evidence>
<evidence type="ECO:0000313" key="3">
    <source>
        <dbReference type="Proteomes" id="UP001432322"/>
    </source>
</evidence>
<gene>
    <name evidence="2" type="ORF">PFISCL1PPCAC_16245</name>
</gene>
<feature type="non-terminal residue" evidence="2">
    <location>
        <position position="1"/>
    </location>
</feature>
<reference evidence="2" key="1">
    <citation type="submission" date="2023-10" db="EMBL/GenBank/DDBJ databases">
        <title>Genome assembly of Pristionchus species.</title>
        <authorList>
            <person name="Yoshida K."/>
            <person name="Sommer R.J."/>
        </authorList>
    </citation>
    <scope>NUCLEOTIDE SEQUENCE</scope>
    <source>
        <strain evidence="2">RS5133</strain>
    </source>
</reference>
<feature type="compositionally biased region" description="Low complexity" evidence="1">
    <location>
        <begin position="400"/>
        <end position="410"/>
    </location>
</feature>
<protein>
    <submittedName>
        <fullName evidence="2">Uncharacterized protein</fullName>
    </submittedName>
</protein>
<evidence type="ECO:0000256" key="1">
    <source>
        <dbReference type="SAM" id="MobiDB-lite"/>
    </source>
</evidence>
<name>A0AAV5VZX2_9BILA</name>
<feature type="compositionally biased region" description="Basic residues" evidence="1">
    <location>
        <begin position="416"/>
        <end position="432"/>
    </location>
</feature>
<keyword evidence="3" id="KW-1185">Reference proteome</keyword>
<sequence>SGTAEEKFFAVCVGKGRLARVGNADEVQYREDEVDRPLRIGQWVVLEANMGEITRITEIADYVPTEVRNGVLFLDVKVEFREAPADCALQLARCSELSEEIFVPEKLDVSVFNMNEEYEMIITLATESEIGFYKYSTGCESRWKLHIPDCDEEDGFEEVQRPPRKRTDYGEGGLSGVVRRTGIVVGISASGKTHFVYTPEEPVGKDGRLYAGYGEPVELGDWIKFDVDAEEAQRIFVHKVKEQFDVLEYRKTDALLPTVVNNKKGSIELTLENFDLCHECRSVSVRGAPMIRHRELGLIADTEKVLKKYSNVCRLDIQIARTRQVSMHDTIWGVIHAKPHKPSNRSIAPKTAFPTAPPLKSIVAMPPVDGMHADDDNEEANGVEMPCNTSYAATARENAHAPLPAPVAALFNHQTPHTRKGRDAKRTPRSRRNHDNNNNNNN</sequence>
<dbReference type="AlphaFoldDB" id="A0AAV5VZX2"/>